<keyword evidence="2" id="KW-1185">Reference proteome</keyword>
<proteinExistence type="predicted"/>
<protein>
    <submittedName>
        <fullName evidence="1">Uncharacterized protein</fullName>
    </submittedName>
</protein>
<dbReference type="Proteomes" id="UP001172386">
    <property type="component" value="Unassembled WGS sequence"/>
</dbReference>
<dbReference type="EMBL" id="JAPDRQ010000159">
    <property type="protein sequence ID" value="KAJ9653308.1"/>
    <property type="molecule type" value="Genomic_DNA"/>
</dbReference>
<comment type="caution">
    <text evidence="1">The sequence shown here is derived from an EMBL/GenBank/DDBJ whole genome shotgun (WGS) entry which is preliminary data.</text>
</comment>
<organism evidence="1 2">
    <name type="scientific">Neophaeococcomyces mojaviensis</name>
    <dbReference type="NCBI Taxonomy" id="3383035"/>
    <lineage>
        <taxon>Eukaryota</taxon>
        <taxon>Fungi</taxon>
        <taxon>Dikarya</taxon>
        <taxon>Ascomycota</taxon>
        <taxon>Pezizomycotina</taxon>
        <taxon>Eurotiomycetes</taxon>
        <taxon>Chaetothyriomycetidae</taxon>
        <taxon>Chaetothyriales</taxon>
        <taxon>Chaetothyriales incertae sedis</taxon>
        <taxon>Neophaeococcomyces</taxon>
    </lineage>
</organism>
<name>A0ACC3A010_9EURO</name>
<gene>
    <name evidence="1" type="ORF">H2198_007497</name>
</gene>
<evidence type="ECO:0000313" key="2">
    <source>
        <dbReference type="Proteomes" id="UP001172386"/>
    </source>
</evidence>
<reference evidence="1" key="1">
    <citation type="submission" date="2022-10" db="EMBL/GenBank/DDBJ databases">
        <title>Culturing micro-colonial fungi from biological soil crusts in the Mojave desert and describing Neophaeococcomyces mojavensis, and introducing the new genera and species Taxawa tesnikishii.</title>
        <authorList>
            <person name="Kurbessoian T."/>
            <person name="Stajich J.E."/>
        </authorList>
    </citation>
    <scope>NUCLEOTIDE SEQUENCE</scope>
    <source>
        <strain evidence="1">JES_112</strain>
    </source>
</reference>
<evidence type="ECO:0000313" key="1">
    <source>
        <dbReference type="EMBL" id="KAJ9653308.1"/>
    </source>
</evidence>
<accession>A0ACC3A010</accession>
<sequence length="719" mass="79871">MEKESFSSPEVAEVLNNNFIPIKLDRESRPDLDEIYMNFVTATTGHGGWPLNVFLTPDLKPIFGGTYWPGPSSSTTLPAGIDAEDRPLGFLGILYKMVDIWTTDREKCLSSADDVTRQLQEFALEGNYRSTQPSSPAGSNDPEPLDLDLLDDALEHFTAKYHKKTGGFSSAPKFPMPVNLRFLLRLGASISSDGRATTHTRFGFQAPVPGILGRKSCATAATMALHTLLMMSRSALRDHLGHGFHRYSVTADWNLPHFEKMLYDNAELLGVYCDAWALSRNPEILGTIYDLVEYLTSLDSPIVRPQGGWYSSEDADSHPYLNTKDEKKEGAYYVWTLKELQSVLGDRDAAILARHFGVKADGNVPAKYDVHDELLNQNTIFIHVTPSRLAKEFKLPEDEIVQIIKAGRSKLTEYRASHRSKPDIDDKVIASWNALAINALARASATLSTIDEARATRCRKGAIHGINFIRDELFNPANGKLTRIHNPTAATDDPARDLAFVDDYAYVIKAAIGVYDLTLDFQYLDFAFKLQSTLDRYFLATSGGYLQAARTDLTSNPSPDQILRLKPGTDNTVPSPNGIAASNLLYLASYAKTAPQLQTDLTFGDRLQRQAKGTIDAFAVEMLQHPFLYVTLLGAVVMDSLGVHSLIIPKDMSLEEVRKRGLRGFSRTVVKGTEGMRSGEVMICTKDGVCRPLKEGDLDKELDELEEEEEEEEEEGKEQ</sequence>